<protein>
    <submittedName>
        <fullName evidence="4">Uncharacterized protein</fullName>
    </submittedName>
</protein>
<evidence type="ECO:0000256" key="1">
    <source>
        <dbReference type="SAM" id="MobiDB-lite"/>
    </source>
</evidence>
<feature type="region of interest" description="Disordered" evidence="1">
    <location>
        <begin position="164"/>
        <end position="214"/>
    </location>
</feature>
<dbReference type="AlphaFoldDB" id="A0A9W9XMB3"/>
<dbReference type="RefSeq" id="XP_056794610.1">
    <property type="nucleotide sequence ID" value="XM_056930317.1"/>
</dbReference>
<dbReference type="Proteomes" id="UP001148312">
    <property type="component" value="Unassembled WGS sequence"/>
</dbReference>
<accession>A0A9W9XMB3</accession>
<dbReference type="Pfam" id="PF17733">
    <property type="entry name" value="KPWE_dom"/>
    <property type="match status" value="1"/>
</dbReference>
<sequence>MQMTDSSPVSDFESLRAYSFTSDSEFANGLAIILNHPGTPASEEEITRDDDLVMKAKCYFFSRYDIGILVRQKNENMKKKTPVQILIDPGRKKNITPAIDFAAYKAWLNTGPAKTASVHALPEVSDEPSAETSGEISRPSAPDPAYPNSFAQIVELITTGQPIPGIEQIPDTVLEGHDISSEKPRRRKPWEKDENGTSSPDMVVSGNTAESSTV</sequence>
<reference evidence="4" key="2">
    <citation type="journal article" date="2023" name="IMA Fungus">
        <title>Comparative genomic study of the Penicillium genus elucidates a diverse pangenome and 15 lateral gene transfer events.</title>
        <authorList>
            <person name="Petersen C."/>
            <person name="Sorensen T."/>
            <person name="Nielsen M.R."/>
            <person name="Sondergaard T.E."/>
            <person name="Sorensen J.L."/>
            <person name="Fitzpatrick D.A."/>
            <person name="Frisvad J.C."/>
            <person name="Nielsen K.L."/>
        </authorList>
    </citation>
    <scope>NUCLEOTIDE SEQUENCE</scope>
    <source>
        <strain evidence="4">IBT 30728</strain>
    </source>
</reference>
<proteinExistence type="predicted"/>
<comment type="caution">
    <text evidence="4">The sequence shown here is derived from an EMBL/GenBank/DDBJ whole genome shotgun (WGS) entry which is preliminary data.</text>
</comment>
<organism evidence="4 5">
    <name type="scientific">Penicillium diatomitis</name>
    <dbReference type="NCBI Taxonomy" id="2819901"/>
    <lineage>
        <taxon>Eukaryota</taxon>
        <taxon>Fungi</taxon>
        <taxon>Dikarya</taxon>
        <taxon>Ascomycota</taxon>
        <taxon>Pezizomycotina</taxon>
        <taxon>Eurotiomycetes</taxon>
        <taxon>Eurotiomycetidae</taxon>
        <taxon>Eurotiales</taxon>
        <taxon>Aspergillaceae</taxon>
        <taxon>Penicillium</taxon>
    </lineage>
</organism>
<keyword evidence="5" id="KW-1185">Reference proteome</keyword>
<dbReference type="InterPro" id="IPR058841">
    <property type="entry name" value="HTH_76"/>
</dbReference>
<dbReference type="Pfam" id="PF25871">
    <property type="entry name" value="HTH_76"/>
    <property type="match status" value="1"/>
</dbReference>
<feature type="compositionally biased region" description="Basic and acidic residues" evidence="1">
    <location>
        <begin position="174"/>
        <end position="183"/>
    </location>
</feature>
<feature type="domain" description="PEX14-like helix-turn-helix" evidence="3">
    <location>
        <begin position="11"/>
        <end position="63"/>
    </location>
</feature>
<name>A0A9W9XMB3_9EURO</name>
<dbReference type="InterPro" id="IPR040554">
    <property type="entry name" value="KPWE_PEX14_dom"/>
</dbReference>
<dbReference type="EMBL" id="JAPWDQ010000001">
    <property type="protein sequence ID" value="KAJ5495597.1"/>
    <property type="molecule type" value="Genomic_DNA"/>
</dbReference>
<dbReference type="PANTHER" id="PTHR36855:SF1">
    <property type="entry name" value="PEROXISOME MEMBRANE ANCHOR PROTEIN PEX14P N-TERMINAL DOMAIN-CONTAINING PROTEIN"/>
    <property type="match status" value="1"/>
</dbReference>
<feature type="region of interest" description="Disordered" evidence="1">
    <location>
        <begin position="119"/>
        <end position="147"/>
    </location>
</feature>
<evidence type="ECO:0000313" key="5">
    <source>
        <dbReference type="Proteomes" id="UP001148312"/>
    </source>
</evidence>
<feature type="compositionally biased region" description="Polar residues" evidence="1">
    <location>
        <begin position="196"/>
        <end position="214"/>
    </location>
</feature>
<gene>
    <name evidence="4" type="ORF">N7539_000713</name>
</gene>
<dbReference type="PANTHER" id="PTHR36855">
    <property type="entry name" value="CHROMOSOME 10, WHOLE GENOME SHOTGUN SEQUENCE"/>
    <property type="match status" value="1"/>
</dbReference>
<reference evidence="4" key="1">
    <citation type="submission" date="2022-12" db="EMBL/GenBank/DDBJ databases">
        <authorList>
            <person name="Petersen C."/>
        </authorList>
    </citation>
    <scope>NUCLEOTIDE SEQUENCE</scope>
    <source>
        <strain evidence="4">IBT 30728</strain>
    </source>
</reference>
<evidence type="ECO:0000259" key="2">
    <source>
        <dbReference type="Pfam" id="PF17733"/>
    </source>
</evidence>
<evidence type="ECO:0000259" key="3">
    <source>
        <dbReference type="Pfam" id="PF25871"/>
    </source>
</evidence>
<feature type="domain" description="Peroxisomal membrane protein PEX14-like KPWE" evidence="2">
    <location>
        <begin position="146"/>
        <end position="192"/>
    </location>
</feature>
<dbReference type="GeneID" id="81620566"/>
<evidence type="ECO:0000313" key="4">
    <source>
        <dbReference type="EMBL" id="KAJ5495597.1"/>
    </source>
</evidence>